<dbReference type="PANTHER" id="PTHR13511">
    <property type="entry name" value="KXDL MOTIF-CONTAINING PROTEIN 1"/>
    <property type="match status" value="1"/>
</dbReference>
<accession>A0A9N9WPN4</accession>
<feature type="compositionally biased region" description="Basic and acidic residues" evidence="3">
    <location>
        <begin position="144"/>
        <end position="155"/>
    </location>
</feature>
<protein>
    <recommendedName>
        <fullName evidence="4">KxDL domain-containing protein</fullName>
    </recommendedName>
</protein>
<dbReference type="GO" id="GO:0099078">
    <property type="term" value="C:BORC complex"/>
    <property type="evidence" value="ECO:0007669"/>
    <property type="project" value="TreeGrafter"/>
</dbReference>
<reference evidence="5" key="1">
    <citation type="submission" date="2022-01" db="EMBL/GenBank/DDBJ databases">
        <authorList>
            <person name="King R."/>
        </authorList>
    </citation>
    <scope>NUCLEOTIDE SEQUENCE</scope>
</reference>
<dbReference type="InterPro" id="IPR019371">
    <property type="entry name" value="KxDL_dom"/>
</dbReference>
<dbReference type="InterPro" id="IPR039843">
    <property type="entry name" value="KXD1-like"/>
</dbReference>
<keyword evidence="6" id="KW-1185">Reference proteome</keyword>
<evidence type="ECO:0000313" key="5">
    <source>
        <dbReference type="EMBL" id="CAG9800960.1"/>
    </source>
</evidence>
<feature type="domain" description="KxDL" evidence="4">
    <location>
        <begin position="31"/>
        <end position="115"/>
    </location>
</feature>
<dbReference type="Pfam" id="PF10241">
    <property type="entry name" value="KxDL"/>
    <property type="match status" value="1"/>
</dbReference>
<feature type="coiled-coil region" evidence="2">
    <location>
        <begin position="72"/>
        <end position="136"/>
    </location>
</feature>
<feature type="region of interest" description="Disordered" evidence="3">
    <location>
        <begin position="142"/>
        <end position="162"/>
    </location>
</feature>
<evidence type="ECO:0000256" key="3">
    <source>
        <dbReference type="SAM" id="MobiDB-lite"/>
    </source>
</evidence>
<dbReference type="EMBL" id="OU895877">
    <property type="protein sequence ID" value="CAG9800960.1"/>
    <property type="molecule type" value="Genomic_DNA"/>
</dbReference>
<comment type="similarity">
    <text evidence="1">Belongs to the KXD1 family.</text>
</comment>
<evidence type="ECO:0000259" key="4">
    <source>
        <dbReference type="Pfam" id="PF10241"/>
    </source>
</evidence>
<sequence>MQQSTTSFNTISGDFECFQNFTSSEVFVHQLAGLTNPSDINQIIKSQKQMLQRFEKTNEMLLNVNALSQNRLKNVTEDYKKHSKLLVEMKKDLEYVFKKVRYIRGKLENKYPEAFAEQAKRENTQNLDELDEEKEENITYEQLESIKNENDHVDSALDALDS</sequence>
<evidence type="ECO:0000256" key="1">
    <source>
        <dbReference type="ARBA" id="ARBA00005913"/>
    </source>
</evidence>
<evidence type="ECO:0000256" key="2">
    <source>
        <dbReference type="SAM" id="Coils"/>
    </source>
</evidence>
<dbReference type="AlphaFoldDB" id="A0A9N9WPN4"/>
<organism evidence="5 6">
    <name type="scientific">Chironomus riparius</name>
    <dbReference type="NCBI Taxonomy" id="315576"/>
    <lineage>
        <taxon>Eukaryota</taxon>
        <taxon>Metazoa</taxon>
        <taxon>Ecdysozoa</taxon>
        <taxon>Arthropoda</taxon>
        <taxon>Hexapoda</taxon>
        <taxon>Insecta</taxon>
        <taxon>Pterygota</taxon>
        <taxon>Neoptera</taxon>
        <taxon>Endopterygota</taxon>
        <taxon>Diptera</taxon>
        <taxon>Nematocera</taxon>
        <taxon>Chironomoidea</taxon>
        <taxon>Chironomidae</taxon>
        <taxon>Chironominae</taxon>
        <taxon>Chironomus</taxon>
    </lineage>
</organism>
<gene>
    <name evidence="5" type="ORF">CHIRRI_LOCUS3897</name>
</gene>
<evidence type="ECO:0000313" key="6">
    <source>
        <dbReference type="Proteomes" id="UP001153620"/>
    </source>
</evidence>
<dbReference type="PANTHER" id="PTHR13511:SF0">
    <property type="entry name" value="KXDL MOTIF-CONTAINING PROTEIN 1"/>
    <property type="match status" value="1"/>
</dbReference>
<dbReference type="GO" id="GO:0032418">
    <property type="term" value="P:lysosome localization"/>
    <property type="evidence" value="ECO:0007669"/>
    <property type="project" value="TreeGrafter"/>
</dbReference>
<dbReference type="Proteomes" id="UP001153620">
    <property type="component" value="Chromosome 1"/>
</dbReference>
<name>A0A9N9WPN4_9DIPT</name>
<proteinExistence type="inferred from homology"/>
<keyword evidence="2" id="KW-0175">Coiled coil</keyword>
<dbReference type="OrthoDB" id="10258877at2759"/>
<reference evidence="5" key="2">
    <citation type="submission" date="2022-10" db="EMBL/GenBank/DDBJ databases">
        <authorList>
            <consortium name="ENA_rothamsted_submissions"/>
            <consortium name="culmorum"/>
            <person name="King R."/>
        </authorList>
    </citation>
    <scope>NUCLEOTIDE SEQUENCE</scope>
</reference>